<keyword evidence="10" id="KW-0539">Nucleus</keyword>
<feature type="domain" description="DNA repair metallo-beta-lactamase" evidence="14">
    <location>
        <begin position="429"/>
        <end position="459"/>
    </location>
</feature>
<dbReference type="GO" id="GO:0000723">
    <property type="term" value="P:telomere maintenance"/>
    <property type="evidence" value="ECO:0007669"/>
    <property type="project" value="TreeGrafter"/>
</dbReference>
<evidence type="ECO:0000256" key="7">
    <source>
        <dbReference type="ARBA" id="ARBA00022839"/>
    </source>
</evidence>
<evidence type="ECO:0000256" key="12">
    <source>
        <dbReference type="ARBA" id="ARBA00042677"/>
    </source>
</evidence>
<evidence type="ECO:0000256" key="1">
    <source>
        <dbReference type="ARBA" id="ARBA00004123"/>
    </source>
</evidence>
<dbReference type="GO" id="GO:0006310">
    <property type="term" value="P:DNA recombination"/>
    <property type="evidence" value="ECO:0007669"/>
    <property type="project" value="UniProtKB-KW"/>
</dbReference>
<keyword evidence="7" id="KW-0269">Exonuclease</keyword>
<dbReference type="GO" id="GO:0036297">
    <property type="term" value="P:interstrand cross-link repair"/>
    <property type="evidence" value="ECO:0007669"/>
    <property type="project" value="TreeGrafter"/>
</dbReference>
<accession>A0A8K0SUZ2</accession>
<evidence type="ECO:0000256" key="6">
    <source>
        <dbReference type="ARBA" id="ARBA00022801"/>
    </source>
</evidence>
<dbReference type="Pfam" id="PF23023">
    <property type="entry name" value="Anti-Pycsar_Apyc1"/>
    <property type="match status" value="1"/>
</dbReference>
<dbReference type="InterPro" id="IPR036866">
    <property type="entry name" value="RibonucZ/Hydroxyglut_hydro"/>
</dbReference>
<dbReference type="Pfam" id="PF07522">
    <property type="entry name" value="DRMBL"/>
    <property type="match status" value="1"/>
</dbReference>
<dbReference type="GO" id="GO:0003684">
    <property type="term" value="F:damaged DNA binding"/>
    <property type="evidence" value="ECO:0007669"/>
    <property type="project" value="TreeGrafter"/>
</dbReference>
<organism evidence="15 16">
    <name type="scientific">Stachybotrys elegans</name>
    <dbReference type="NCBI Taxonomy" id="80388"/>
    <lineage>
        <taxon>Eukaryota</taxon>
        <taxon>Fungi</taxon>
        <taxon>Dikarya</taxon>
        <taxon>Ascomycota</taxon>
        <taxon>Pezizomycotina</taxon>
        <taxon>Sordariomycetes</taxon>
        <taxon>Hypocreomycetidae</taxon>
        <taxon>Hypocreales</taxon>
        <taxon>Stachybotryaceae</taxon>
        <taxon>Stachybotrys</taxon>
    </lineage>
</organism>
<keyword evidence="6" id="KW-0378">Hydrolase</keyword>
<gene>
    <name evidence="15" type="ORF">B0I35DRAFT_426965</name>
</gene>
<dbReference type="InterPro" id="IPR011084">
    <property type="entry name" value="DRMBL"/>
</dbReference>
<dbReference type="AlphaFoldDB" id="A0A8K0SUZ2"/>
<feature type="compositionally biased region" description="Polar residues" evidence="13">
    <location>
        <begin position="535"/>
        <end position="556"/>
    </location>
</feature>
<evidence type="ECO:0000256" key="9">
    <source>
        <dbReference type="ARBA" id="ARBA00023204"/>
    </source>
</evidence>
<evidence type="ECO:0000313" key="15">
    <source>
        <dbReference type="EMBL" id="KAH7323037.1"/>
    </source>
</evidence>
<comment type="caution">
    <text evidence="15">The sequence shown here is derived from an EMBL/GenBank/DDBJ whole genome shotgun (WGS) entry which is preliminary data.</text>
</comment>
<evidence type="ECO:0000256" key="2">
    <source>
        <dbReference type="ARBA" id="ARBA00010304"/>
    </source>
</evidence>
<keyword evidence="4" id="KW-0255">Endonuclease</keyword>
<evidence type="ECO:0000256" key="10">
    <source>
        <dbReference type="ARBA" id="ARBA00023242"/>
    </source>
</evidence>
<evidence type="ECO:0000256" key="5">
    <source>
        <dbReference type="ARBA" id="ARBA00022763"/>
    </source>
</evidence>
<reference evidence="15" key="1">
    <citation type="journal article" date="2021" name="Nat. Commun.">
        <title>Genetic determinants of endophytism in the Arabidopsis root mycobiome.</title>
        <authorList>
            <person name="Mesny F."/>
            <person name="Miyauchi S."/>
            <person name="Thiergart T."/>
            <person name="Pickel B."/>
            <person name="Atanasova L."/>
            <person name="Karlsson M."/>
            <person name="Huettel B."/>
            <person name="Barry K.W."/>
            <person name="Haridas S."/>
            <person name="Chen C."/>
            <person name="Bauer D."/>
            <person name="Andreopoulos W."/>
            <person name="Pangilinan J."/>
            <person name="LaButti K."/>
            <person name="Riley R."/>
            <person name="Lipzen A."/>
            <person name="Clum A."/>
            <person name="Drula E."/>
            <person name="Henrissat B."/>
            <person name="Kohler A."/>
            <person name="Grigoriev I.V."/>
            <person name="Martin F.M."/>
            <person name="Hacquard S."/>
        </authorList>
    </citation>
    <scope>NUCLEOTIDE SEQUENCE</scope>
    <source>
        <strain evidence="15">MPI-CAGE-CH-0235</strain>
    </source>
</reference>
<proteinExistence type="inferred from homology"/>
<dbReference type="Proteomes" id="UP000813444">
    <property type="component" value="Unassembled WGS sequence"/>
</dbReference>
<protein>
    <recommendedName>
        <fullName evidence="11">Protein artemis</fullName>
    </recommendedName>
    <alternativeName>
        <fullName evidence="12">DNA cross-link repair 1C protein</fullName>
    </alternativeName>
</protein>
<dbReference type="GO" id="GO:0035312">
    <property type="term" value="F:5'-3' DNA exonuclease activity"/>
    <property type="evidence" value="ECO:0007669"/>
    <property type="project" value="TreeGrafter"/>
</dbReference>
<comment type="similarity">
    <text evidence="2">Belongs to the DNA repair metallo-beta-lactamase (DRMBL) family.</text>
</comment>
<dbReference type="SUPFAM" id="SSF56281">
    <property type="entry name" value="Metallo-hydrolase/oxidoreductase"/>
    <property type="match status" value="1"/>
</dbReference>
<feature type="compositionally biased region" description="Polar residues" evidence="13">
    <location>
        <begin position="509"/>
        <end position="520"/>
    </location>
</feature>
<comment type="subcellular location">
    <subcellularLocation>
        <location evidence="1">Nucleus</location>
    </subcellularLocation>
</comment>
<evidence type="ECO:0000256" key="11">
    <source>
        <dbReference type="ARBA" id="ARBA00039759"/>
    </source>
</evidence>
<feature type="compositionally biased region" description="Basic and acidic residues" evidence="13">
    <location>
        <begin position="561"/>
        <end position="575"/>
    </location>
</feature>
<keyword evidence="8" id="KW-0233">DNA recombination</keyword>
<evidence type="ECO:0000256" key="4">
    <source>
        <dbReference type="ARBA" id="ARBA00022759"/>
    </source>
</evidence>
<dbReference type="Gene3D" id="3.60.15.10">
    <property type="entry name" value="Ribonuclease Z/Hydroxyacylglutathione hydrolase-like"/>
    <property type="match status" value="1"/>
</dbReference>
<dbReference type="GO" id="GO:0004519">
    <property type="term" value="F:endonuclease activity"/>
    <property type="evidence" value="ECO:0007669"/>
    <property type="project" value="UniProtKB-KW"/>
</dbReference>
<feature type="compositionally biased region" description="Acidic residues" evidence="13">
    <location>
        <begin position="576"/>
        <end position="586"/>
    </location>
</feature>
<keyword evidence="5" id="KW-0227">DNA damage</keyword>
<keyword evidence="16" id="KW-1185">Reference proteome</keyword>
<evidence type="ECO:0000256" key="3">
    <source>
        <dbReference type="ARBA" id="ARBA00022722"/>
    </source>
</evidence>
<evidence type="ECO:0000256" key="13">
    <source>
        <dbReference type="SAM" id="MobiDB-lite"/>
    </source>
</evidence>
<dbReference type="OrthoDB" id="5561659at2759"/>
<dbReference type="GO" id="GO:0005634">
    <property type="term" value="C:nucleus"/>
    <property type="evidence" value="ECO:0007669"/>
    <property type="project" value="UniProtKB-SubCell"/>
</dbReference>
<evidence type="ECO:0000313" key="16">
    <source>
        <dbReference type="Proteomes" id="UP000813444"/>
    </source>
</evidence>
<dbReference type="PANTHER" id="PTHR23240">
    <property type="entry name" value="DNA CROSS-LINK REPAIR PROTEIN PSO2/SNM1-RELATED"/>
    <property type="match status" value="1"/>
</dbReference>
<keyword evidence="9" id="KW-0234">DNA repair</keyword>
<sequence>MSTFDGRVAEFPDITIDYFRHRPGSLPPLACFLSHVHSDHLAGLETLRSPFVYCSPGTKNILLRLERYPCRISYSKGILEARQQTYKHLHKILKPLPLDTPTVLELKPGHSIQVTLLDANHCPGSVMFLIESQEHAVLYTGDIRSEPWFVNRLARNPNLIEYTSGIRTLDTIYLDTSFIDDVPFQTKAQGLAELLRKVKQYPPDTVFHLQAWTYGYEDVWIALSKALNSPIHVDDYKLRVYGSLRARPTDDRLITESHLTPEAPALTGFMCGNTPRPGCLTSDENVRLHSCEKGNICATARHPSVVTIQPIIAHLPDGADIVEVGVGGGGDDLEREVELDSLSHEDITSLLDILRTSKDLPKGKHIEIQAALAQAAVSGRSVALSLDISSLGDDLSANLHDALQALLAKKEQPTTTKPCQTSKPSLLPRIIRFPYSRHSSYQELCELVALFRPRDVWPCTVDPDAWLRAGITIRALFGESCSSQAFAHDAKLAGLARIRQEAAPPPPATESQDSSCSSTAVAPGHAMRGDEGGAPNSQVPESTNGGCNLPVQQSRIALSKRSFDEYSNDARHTERDEGEEKEDEDSVYSAAMVRQIAYQQMLRNIMSDNEHDWTPISLISAGANHTLPEKEL</sequence>
<evidence type="ECO:0000256" key="8">
    <source>
        <dbReference type="ARBA" id="ARBA00023172"/>
    </source>
</evidence>
<keyword evidence="3" id="KW-0540">Nuclease</keyword>
<evidence type="ECO:0000259" key="14">
    <source>
        <dbReference type="Pfam" id="PF07522"/>
    </source>
</evidence>
<dbReference type="PANTHER" id="PTHR23240:SF8">
    <property type="entry name" value="PROTEIN ARTEMIS"/>
    <property type="match status" value="1"/>
</dbReference>
<dbReference type="EMBL" id="JAGPNK010000004">
    <property type="protein sequence ID" value="KAH7323037.1"/>
    <property type="molecule type" value="Genomic_DNA"/>
</dbReference>
<dbReference type="GO" id="GO:0006303">
    <property type="term" value="P:double-strand break repair via nonhomologous end joining"/>
    <property type="evidence" value="ECO:0007669"/>
    <property type="project" value="TreeGrafter"/>
</dbReference>
<feature type="region of interest" description="Disordered" evidence="13">
    <location>
        <begin position="502"/>
        <end position="587"/>
    </location>
</feature>
<name>A0A8K0SUZ2_9HYPO</name>